<feature type="region of interest" description="Disordered" evidence="1">
    <location>
        <begin position="196"/>
        <end position="220"/>
    </location>
</feature>
<name>A0AAD7BPH3_9AGAR</name>
<evidence type="ECO:0000313" key="3">
    <source>
        <dbReference type="Proteomes" id="UP001221142"/>
    </source>
</evidence>
<evidence type="ECO:0000256" key="1">
    <source>
        <dbReference type="SAM" id="MobiDB-lite"/>
    </source>
</evidence>
<dbReference type="AlphaFoldDB" id="A0AAD7BPH3"/>
<feature type="region of interest" description="Disordered" evidence="1">
    <location>
        <begin position="67"/>
        <end position="153"/>
    </location>
</feature>
<organism evidence="2 3">
    <name type="scientific">Roridomyces roridus</name>
    <dbReference type="NCBI Taxonomy" id="1738132"/>
    <lineage>
        <taxon>Eukaryota</taxon>
        <taxon>Fungi</taxon>
        <taxon>Dikarya</taxon>
        <taxon>Basidiomycota</taxon>
        <taxon>Agaricomycotina</taxon>
        <taxon>Agaricomycetes</taxon>
        <taxon>Agaricomycetidae</taxon>
        <taxon>Agaricales</taxon>
        <taxon>Marasmiineae</taxon>
        <taxon>Mycenaceae</taxon>
        <taxon>Roridomyces</taxon>
    </lineage>
</organism>
<dbReference type="Proteomes" id="UP001221142">
    <property type="component" value="Unassembled WGS sequence"/>
</dbReference>
<protein>
    <submittedName>
        <fullName evidence="2">Uncharacterized protein</fullName>
    </submittedName>
</protein>
<reference evidence="2" key="1">
    <citation type="submission" date="2023-03" db="EMBL/GenBank/DDBJ databases">
        <title>Massive genome expansion in bonnet fungi (Mycena s.s.) driven by repeated elements and novel gene families across ecological guilds.</title>
        <authorList>
            <consortium name="Lawrence Berkeley National Laboratory"/>
            <person name="Harder C.B."/>
            <person name="Miyauchi S."/>
            <person name="Viragh M."/>
            <person name="Kuo A."/>
            <person name="Thoen E."/>
            <person name="Andreopoulos B."/>
            <person name="Lu D."/>
            <person name="Skrede I."/>
            <person name="Drula E."/>
            <person name="Henrissat B."/>
            <person name="Morin E."/>
            <person name="Kohler A."/>
            <person name="Barry K."/>
            <person name="LaButti K."/>
            <person name="Morin E."/>
            <person name="Salamov A."/>
            <person name="Lipzen A."/>
            <person name="Mereny Z."/>
            <person name="Hegedus B."/>
            <person name="Baldrian P."/>
            <person name="Stursova M."/>
            <person name="Weitz H."/>
            <person name="Taylor A."/>
            <person name="Grigoriev I.V."/>
            <person name="Nagy L.G."/>
            <person name="Martin F."/>
            <person name="Kauserud H."/>
        </authorList>
    </citation>
    <scope>NUCLEOTIDE SEQUENCE</scope>
    <source>
        <strain evidence="2">9284</strain>
    </source>
</reference>
<gene>
    <name evidence="2" type="ORF">FB45DRAFT_1005334</name>
</gene>
<proteinExistence type="predicted"/>
<sequence>MDEVPTLSELRVLRNPLERIVHEFQNLSGSPTRHIRNADHADIQQKLGVRERKAGTECVPELDHSCQLDSKVNDNGPKSTSVLELQRPSPEKRGGGCVRRARIGQEERSRDPKLEKSEDRHSPKGHGKGHETSVPRNDGRGQVNQRYSLDGGWRPLPPPGLTMHNALARAYLHVMDLTPPNTPQCIRIAAQQQERENRTLDSPQRHRTPALPLRLPPPPSPFIQRAPIANNVGEYGYDTSSGVQSDTNTSEYEYDKIWI</sequence>
<evidence type="ECO:0000313" key="2">
    <source>
        <dbReference type="EMBL" id="KAJ7626197.1"/>
    </source>
</evidence>
<feature type="compositionally biased region" description="Basic and acidic residues" evidence="1">
    <location>
        <begin position="103"/>
        <end position="139"/>
    </location>
</feature>
<keyword evidence="3" id="KW-1185">Reference proteome</keyword>
<comment type="caution">
    <text evidence="2">The sequence shown here is derived from an EMBL/GenBank/DDBJ whole genome shotgun (WGS) entry which is preliminary data.</text>
</comment>
<dbReference type="EMBL" id="JARKIF010000012">
    <property type="protein sequence ID" value="KAJ7626197.1"/>
    <property type="molecule type" value="Genomic_DNA"/>
</dbReference>
<accession>A0AAD7BPH3</accession>